<feature type="coiled-coil region" evidence="1">
    <location>
        <begin position="552"/>
        <end position="624"/>
    </location>
</feature>
<protein>
    <submittedName>
        <fullName evidence="5">Phage-related minor tail protein</fullName>
    </submittedName>
</protein>
<evidence type="ECO:0000259" key="4">
    <source>
        <dbReference type="Pfam" id="PF20155"/>
    </source>
</evidence>
<feature type="region of interest" description="Disordered" evidence="2">
    <location>
        <begin position="779"/>
        <end position="798"/>
    </location>
</feature>
<dbReference type="InterPro" id="IPR013491">
    <property type="entry name" value="Tape_meas_N"/>
</dbReference>
<evidence type="ECO:0000313" key="5">
    <source>
        <dbReference type="EMBL" id="STY66897.1"/>
    </source>
</evidence>
<dbReference type="InterPro" id="IPR006431">
    <property type="entry name" value="Phage_tape_meas_C"/>
</dbReference>
<accession>A0A378NGB0</accession>
<dbReference type="NCBIfam" id="TIGR02675">
    <property type="entry name" value="tape_meas_nterm"/>
    <property type="match status" value="1"/>
</dbReference>
<feature type="domain" description="Bacteriophage tail tape measure C-terminal" evidence="3">
    <location>
        <begin position="957"/>
        <end position="1028"/>
    </location>
</feature>
<reference evidence="5 6" key="1">
    <citation type="submission" date="2018-06" db="EMBL/GenBank/DDBJ databases">
        <authorList>
            <consortium name="Pathogen Informatics"/>
            <person name="Doyle S."/>
        </authorList>
    </citation>
    <scope>NUCLEOTIDE SEQUENCE [LARGE SCALE GENOMIC DNA]</scope>
    <source>
        <strain evidence="5 6">NCTC9380</strain>
    </source>
</reference>
<evidence type="ECO:0000313" key="6">
    <source>
        <dbReference type="Proteomes" id="UP000254031"/>
    </source>
</evidence>
<feature type="domain" description="Tape measure protein N-terminal" evidence="4">
    <location>
        <begin position="90"/>
        <end position="279"/>
    </location>
</feature>
<evidence type="ECO:0000256" key="1">
    <source>
        <dbReference type="SAM" id="Coils"/>
    </source>
</evidence>
<evidence type="ECO:0000259" key="3">
    <source>
        <dbReference type="Pfam" id="PF09718"/>
    </source>
</evidence>
<organism evidence="5 6">
    <name type="scientific">Mannheimia haemolytica</name>
    <name type="common">Pasteurella haemolytica</name>
    <dbReference type="NCBI Taxonomy" id="75985"/>
    <lineage>
        <taxon>Bacteria</taxon>
        <taxon>Pseudomonadati</taxon>
        <taxon>Pseudomonadota</taxon>
        <taxon>Gammaproteobacteria</taxon>
        <taxon>Pasteurellales</taxon>
        <taxon>Pasteurellaceae</taxon>
        <taxon>Mannheimia</taxon>
    </lineage>
</organism>
<name>A0A378NGB0_MANHA</name>
<proteinExistence type="predicted"/>
<evidence type="ECO:0000256" key="2">
    <source>
        <dbReference type="SAM" id="MobiDB-lite"/>
    </source>
</evidence>
<dbReference type="EMBL" id="UGPL01000006">
    <property type="protein sequence ID" value="STY66897.1"/>
    <property type="molecule type" value="Genomic_DNA"/>
</dbReference>
<dbReference type="RefSeq" id="WP_020824200.1">
    <property type="nucleotide sequence ID" value="NZ_CP017484.1"/>
</dbReference>
<dbReference type="Pfam" id="PF09718">
    <property type="entry name" value="Tape_meas_lam_C"/>
    <property type="match status" value="1"/>
</dbReference>
<sequence>MSSSNRLTITLDVENSKLLSGFAQSDTVANKFARSFILNMDQAQQKARQFADRSTKYLKNIEQAANNLNSSVSKERFWQIANRLQFPTSKVISYANSYTELGNKLKLVTESEAQQARAMAAVYDISLKTAQSTQATSSVYQTFAQNAKQLGISQNDVAKLTETVAKSVAISGASSATASNALVQFSQSLLMGKLKAQEFNSLMTQTPSVIQAIAKGLGITTAELKAMVDNGEMSAEKMIEGLKKAESYVNGQYAKTTTTISGAMQNLSTAAEKWVGEMDSTVGASQKAVAVLNALNAHFDTFAKTALVAGGAFVLFKGYMSVRPFIEARAAIYENRKAIIAENQARQQTIATRQQELVVLSQQTALKLEQTLQTYNQNKAELEAIAVKQQKITKEREEIAVAIQAAATRTERLALSAELQALDQKEIALGQQKIAVERQQIATKQALKVAYAENAVAQSAMNAGMVTATTTTRAMNGVLAAARAELNLLKAAALSNPLMTLAMVATTAGTALWGFFESQKAAREEALRYADSLDSVRANIEKMTKAQTDAEMVKLSRSIKEQETALASLKQRQAELTREIEQGATVLDDAFGAGVRFEKSAKELAKAQEELKLVTADVEKAQNTLNASLEAQEALQAHVPIANLREEFVKLYPHIDESQIKVDGLNIAIGNFTVKSPEMVIAANNIANALGGVAGEAMRAAILVANLSSMKLDANGAAIIDPKHLEKIEQIERNNAIASAKGKDKIALQVKDALIKSGMKEGDAGYERLKAAYEQQFTLQNAPKRGGKPKKTKAERSAESYQNQVAEMTNRLSGLKIDKEDLVKYGGISQYQEVRKLTEDIALNAEKYKNYGTEGVAKLKELAAKIDSEQQLLDIEQFQVDHDKKLEAMQFELDLLGKTRTEKELLQFNNQLDLEAERLKINMTKENIALLDQKIAKIKEEYELHQKKQEETRASVMMGIKEGWNNIETDVSNVAANVANITQNTFDGMADSLTNFVMTGKADFRSFANSILSDLSKMIIKMMLFNAIKQGATMLFGYQGPTTTVNGNAVYGLGTWATGGYTGNGGKYTPAGIVHKGEYVITKEATSRLGLDYLNYLNYGRRGFASGGGVAVPRVPSSSYQPKSAQSSISVQVINNGEPVDAKVSQKQQGEQTQITVELMRKIARQEANGMIQNNFRAGGVFA</sequence>
<gene>
    <name evidence="5" type="ORF">NCTC9380_02228</name>
</gene>
<dbReference type="AlphaFoldDB" id="A0A378NGB0"/>
<feature type="coiled-coil region" evidence="1">
    <location>
        <begin position="914"/>
        <end position="955"/>
    </location>
</feature>
<keyword evidence="1" id="KW-0175">Coiled coil</keyword>
<dbReference type="Proteomes" id="UP000254031">
    <property type="component" value="Unassembled WGS sequence"/>
</dbReference>
<dbReference type="NCBIfam" id="TIGR01541">
    <property type="entry name" value="tape_meas_lam_C"/>
    <property type="match status" value="1"/>
</dbReference>
<dbReference type="Pfam" id="PF20155">
    <property type="entry name" value="TMP_3"/>
    <property type="match status" value="1"/>
</dbReference>